<keyword evidence="1" id="KW-0472">Membrane</keyword>
<dbReference type="OrthoDB" id="5182370at2"/>
<dbReference type="InterPro" id="IPR011047">
    <property type="entry name" value="Quinoprotein_ADH-like_sf"/>
</dbReference>
<dbReference type="STRING" id="443218.AS9A_3769"/>
<reference evidence="2 3" key="1">
    <citation type="journal article" date="2011" name="J. Bacteriol.">
        <title>Complete genome sequence of Amycolicicoccus subflavus DQS3-9A1T, an actinomycete isolated from crude oil-polluted soil.</title>
        <authorList>
            <person name="Cai M."/>
            <person name="Chen W.M."/>
            <person name="Nie Y."/>
            <person name="Chi C.Q."/>
            <person name="Wang Y.N."/>
            <person name="Tang Y.Q."/>
            <person name="Li G.Y."/>
            <person name="Wu X.L."/>
        </authorList>
    </citation>
    <scope>NUCLEOTIDE SEQUENCE [LARGE SCALE GENOMIC DNA]</scope>
    <source>
        <strain evidence="3">DSM 45089 / DQS3-9A1</strain>
    </source>
</reference>
<dbReference type="EMBL" id="CP002786">
    <property type="protein sequence ID" value="AEF42207.1"/>
    <property type="molecule type" value="Genomic_DNA"/>
</dbReference>
<gene>
    <name evidence="2" type="ordered locus">AS9A_3769</name>
</gene>
<dbReference type="eggNOG" id="COG1376">
    <property type="taxonomic scope" value="Bacteria"/>
</dbReference>
<keyword evidence="1" id="KW-1133">Transmembrane helix</keyword>
<protein>
    <submittedName>
        <fullName evidence="2">Uncharacterized protein</fullName>
    </submittedName>
</protein>
<keyword evidence="3" id="KW-1185">Reference proteome</keyword>
<evidence type="ECO:0000313" key="3">
    <source>
        <dbReference type="Proteomes" id="UP000009235"/>
    </source>
</evidence>
<dbReference type="Proteomes" id="UP000009235">
    <property type="component" value="Chromosome"/>
</dbReference>
<proteinExistence type="predicted"/>
<dbReference type="KEGG" id="asd:AS9A_3769"/>
<dbReference type="RefSeq" id="WP_013808556.1">
    <property type="nucleotide sequence ID" value="NC_015564.1"/>
</dbReference>
<dbReference type="SUPFAM" id="SSF50998">
    <property type="entry name" value="Quinoprotein alcohol dehydrogenase-like"/>
    <property type="match status" value="1"/>
</dbReference>
<dbReference type="AlphaFoldDB" id="F6EFU3"/>
<keyword evidence="1" id="KW-0812">Transmembrane</keyword>
<accession>F6EFU3</accession>
<sequence length="428" mass="45443">MIAPERRSRADVVATVAIIMLVVVATFTIWWRSDYRQTQSAPAERPIEAVTGALATPTSVREVWRAPSEASTVPITSGGTVVSTRAGEVAGHDVATGTLRWRYERQRELCAVTGQEHQVVAVYRTPRGCTQVTALESATGVRGEQRTSDADTSVTLTADGPHIMSQGPQRLEVWRSDLVRTLEFGRVAAPVNPDRQQRGGCDILDAHITRSRVAAVLQCPEEAGERLVLLDSTPERNNEPEEHGSALITTNDAGLGEIPGAEGTSLAAISAQLTAIFVPGDTDEVAVYGQEGTAIHRWSLADVPAAPGISDDDPPIGFIPERRSTGTVSAPTDLAYWFTGTDVVSLSGRDFRPLWRVPAAGPPAVMAGQLLVPTAAGISVHNARTGALERTIALDRNGEDVTGLAVLGDFILEQRNGSTGTVVVLGPS</sequence>
<dbReference type="InterPro" id="IPR015943">
    <property type="entry name" value="WD40/YVTN_repeat-like_dom_sf"/>
</dbReference>
<organism evidence="2 3">
    <name type="scientific">Hoyosella subflava (strain DSM 45089 / JCM 17490 / NBRC 109087 / DQS3-9A1)</name>
    <name type="common">Amycolicicoccus subflavus</name>
    <dbReference type="NCBI Taxonomy" id="443218"/>
    <lineage>
        <taxon>Bacteria</taxon>
        <taxon>Bacillati</taxon>
        <taxon>Actinomycetota</taxon>
        <taxon>Actinomycetes</taxon>
        <taxon>Mycobacteriales</taxon>
        <taxon>Hoyosellaceae</taxon>
        <taxon>Hoyosella</taxon>
    </lineage>
</organism>
<feature type="transmembrane region" description="Helical" evidence="1">
    <location>
        <begin position="12"/>
        <end position="31"/>
    </location>
</feature>
<evidence type="ECO:0000256" key="1">
    <source>
        <dbReference type="SAM" id="Phobius"/>
    </source>
</evidence>
<evidence type="ECO:0000313" key="2">
    <source>
        <dbReference type="EMBL" id="AEF42207.1"/>
    </source>
</evidence>
<name>F6EFU3_HOYSD</name>
<dbReference type="HOGENOM" id="CLU_042525_0_0_11"/>
<dbReference type="Gene3D" id="2.130.10.10">
    <property type="entry name" value="YVTN repeat-like/Quinoprotein amine dehydrogenase"/>
    <property type="match status" value="1"/>
</dbReference>